<dbReference type="GO" id="GO:0046872">
    <property type="term" value="F:metal ion binding"/>
    <property type="evidence" value="ECO:0007669"/>
    <property type="project" value="InterPro"/>
</dbReference>
<comment type="caution">
    <text evidence="11">The sequence shown here is derived from an EMBL/GenBank/DDBJ whole genome shotgun (WGS) entry which is preliminary data.</text>
</comment>
<dbReference type="PROSITE" id="PS00867">
    <property type="entry name" value="CPSASE_2"/>
    <property type="match status" value="1"/>
</dbReference>
<evidence type="ECO:0000259" key="10">
    <source>
        <dbReference type="PROSITE" id="PS50989"/>
    </source>
</evidence>
<dbReference type="CDD" id="cd06850">
    <property type="entry name" value="biotinyl_domain"/>
    <property type="match status" value="1"/>
</dbReference>
<dbReference type="InterPro" id="IPR011054">
    <property type="entry name" value="Rudment_hybrid_motif"/>
</dbReference>
<dbReference type="PANTHER" id="PTHR48095">
    <property type="entry name" value="PYRUVATE CARBOXYLASE SUBUNIT A"/>
    <property type="match status" value="1"/>
</dbReference>
<gene>
    <name evidence="11" type="ORF">CH371_07420</name>
</gene>
<dbReference type="InterPro" id="IPR029045">
    <property type="entry name" value="ClpP/crotonase-like_dom_sf"/>
</dbReference>
<dbReference type="Pfam" id="PF00289">
    <property type="entry name" value="Biotin_carb_N"/>
    <property type="match status" value="1"/>
</dbReference>
<dbReference type="PROSITE" id="PS50979">
    <property type="entry name" value="BC"/>
    <property type="match status" value="1"/>
</dbReference>
<dbReference type="SUPFAM" id="SSF52440">
    <property type="entry name" value="PreATP-grasp domain"/>
    <property type="match status" value="1"/>
</dbReference>
<dbReference type="InterPro" id="IPR011053">
    <property type="entry name" value="Single_hybrid_motif"/>
</dbReference>
<evidence type="ECO:0000259" key="8">
    <source>
        <dbReference type="PROSITE" id="PS50975"/>
    </source>
</evidence>
<dbReference type="SUPFAM" id="SSF56059">
    <property type="entry name" value="Glutathione synthetase ATP-binding domain-like"/>
    <property type="match status" value="1"/>
</dbReference>
<organism evidence="11 12">
    <name type="scientific">Leptospira wolffii</name>
    <dbReference type="NCBI Taxonomy" id="409998"/>
    <lineage>
        <taxon>Bacteria</taxon>
        <taxon>Pseudomonadati</taxon>
        <taxon>Spirochaetota</taxon>
        <taxon>Spirochaetia</taxon>
        <taxon>Leptospirales</taxon>
        <taxon>Leptospiraceae</taxon>
        <taxon>Leptospira</taxon>
    </lineage>
</organism>
<evidence type="ECO:0000256" key="6">
    <source>
        <dbReference type="PROSITE-ProRule" id="PRU00409"/>
    </source>
</evidence>
<dbReference type="Proteomes" id="UP000231912">
    <property type="component" value="Unassembled WGS sequence"/>
</dbReference>
<dbReference type="PROSITE" id="PS50989">
    <property type="entry name" value="COA_CT_CTER"/>
    <property type="match status" value="1"/>
</dbReference>
<dbReference type="GO" id="GO:0016874">
    <property type="term" value="F:ligase activity"/>
    <property type="evidence" value="ECO:0007669"/>
    <property type="project" value="UniProtKB-KW"/>
</dbReference>
<accession>A0A2M9ZDQ9</accession>
<dbReference type="InterPro" id="IPR016185">
    <property type="entry name" value="PreATP-grasp_dom_sf"/>
</dbReference>
<keyword evidence="3 6" id="KW-0547">Nucleotide-binding</keyword>
<dbReference type="InterPro" id="IPR005482">
    <property type="entry name" value="Biotin_COase_C"/>
</dbReference>
<keyword evidence="4 6" id="KW-0067">ATP-binding</keyword>
<evidence type="ECO:0000256" key="2">
    <source>
        <dbReference type="ARBA" id="ARBA00022598"/>
    </source>
</evidence>
<feature type="domain" description="CoA carboxyltransferase C-terminal" evidence="10">
    <location>
        <begin position="839"/>
        <end position="1078"/>
    </location>
</feature>
<dbReference type="InterPro" id="IPR051602">
    <property type="entry name" value="ACC_Biotin_Carboxylase"/>
</dbReference>
<dbReference type="Gene3D" id="3.40.50.20">
    <property type="match status" value="1"/>
</dbReference>
<dbReference type="PROSITE" id="PS50968">
    <property type="entry name" value="BIOTINYL_LIPOYL"/>
    <property type="match status" value="1"/>
</dbReference>
<evidence type="ECO:0000259" key="7">
    <source>
        <dbReference type="PROSITE" id="PS50968"/>
    </source>
</evidence>
<dbReference type="SMART" id="SM00878">
    <property type="entry name" value="Biotin_carb_C"/>
    <property type="match status" value="1"/>
</dbReference>
<dbReference type="SUPFAM" id="SSF51246">
    <property type="entry name" value="Rudiment single hybrid motif"/>
    <property type="match status" value="1"/>
</dbReference>
<dbReference type="Pfam" id="PF02786">
    <property type="entry name" value="CPSase_L_D2"/>
    <property type="match status" value="1"/>
</dbReference>
<dbReference type="InterPro" id="IPR005481">
    <property type="entry name" value="BC-like_N"/>
</dbReference>
<dbReference type="AlphaFoldDB" id="A0A2M9ZDQ9"/>
<dbReference type="InterPro" id="IPR034733">
    <property type="entry name" value="AcCoA_carboxyl_beta"/>
</dbReference>
<evidence type="ECO:0000256" key="5">
    <source>
        <dbReference type="ARBA" id="ARBA00023267"/>
    </source>
</evidence>
<dbReference type="PROSITE" id="PS50975">
    <property type="entry name" value="ATP_GRASP"/>
    <property type="match status" value="1"/>
</dbReference>
<sequence length="1085" mass="118739">MKPLKLLIANRGEVSIRIARAAADLGIRTLSVFSQDDSSSKHRYFTNEAFSLSGSGPKAYLNSEEIVKIAVENACDLVHPGYGFLSENSIFSSLCREAGIRFVGPSSETLEILGDKAKALSMAESIGVPTLPGIRRSVSLDDAKDFFVSEGPMMIKALAGGGGRGIRIVRNSEEIDGAYSSCSNEALSSFGNSNLYVEKFLSKARHLEIQILGDGTGDVVHLWERDCTLQRRNQKILEIAPSPFVPDKIRNRILDSAIRIAKACNYKNLGTFEFLLDADSLDSFYFMECNPRLQVEHTVTEEITGLDLVQLQLRIEMGSSLKDLGLSQSSISLPNGFALQVRLNSEIIGENGEPKASSGEISVFEPSSGPGIRVDSAAYSGYRVTPNFDSLLAKLIVRSKSESLKSLFHSAFRALGEFRVEGVPTNKDFLLTLLQRKELEDYSVHTRFVDEHSSELLKSQAKSRIPWQDLSGVKKDISKSTSKIEVPEGAVVFHSPMAGRLLDLFVSDGDPIRKGQKVALLSSMKMEHILNSEYSGYIEKIFSTSGQDLGEGEPILLIRPEEGVGEEETENAETDSDAIRSDLSEVLHRLSLNEDEARVQARAKRHKRGQRTIRENISDLCDSGSFTEYGALAIAAQRRRRSLEELIKMSPADGLVAGLGTINGRFFPPQYSRAAVLGYDYTVFMGTQGAMNHKKTDRFLRVVEKEKLPLVFFTEGGGGRPGEVDVPAVAGLDLDTFRQYAGLKGGSPRIAIASGRCFAGNAALFGASDIRIATLDSNIGMGGPVMVKGGGIGNFSAEEIGSSSDQAKNGVIDILAKDEREAVHLAKKSLSYFQGRISEFLSSDQNLLRKSIPENRLRSYDIRSLIDILSDTDSVLELQKEYAKGMLTAFVRIEGRPLGLIANDSRYLGGAIDADAADKASKFLRLCDSFGLPILFLCDTPGFMVGPEAEKKGLVRKAAEFFEAGASLKVPFFTIVLRKGYGLGAMAMAAGSFHAPVFTVSWPSGEFGAMGIEGEIRTGYQKELSEIKDWNERQKLFESLVKEAYERGKAINMASYLEIDAVIDPSESRKWVLRGLDSVQWNRVG</sequence>
<dbReference type="Pfam" id="PF01039">
    <property type="entry name" value="Carboxyl_trans"/>
    <property type="match status" value="1"/>
</dbReference>
<dbReference type="Pfam" id="PF02785">
    <property type="entry name" value="Biotin_carb_C"/>
    <property type="match status" value="1"/>
</dbReference>
<dbReference type="Gene3D" id="3.30.1490.20">
    <property type="entry name" value="ATP-grasp fold, A domain"/>
    <property type="match status" value="1"/>
</dbReference>
<evidence type="ECO:0000313" key="12">
    <source>
        <dbReference type="Proteomes" id="UP000231912"/>
    </source>
</evidence>
<evidence type="ECO:0000313" key="11">
    <source>
        <dbReference type="EMBL" id="PJZ66492.1"/>
    </source>
</evidence>
<dbReference type="GO" id="GO:0005524">
    <property type="term" value="F:ATP binding"/>
    <property type="evidence" value="ECO:0007669"/>
    <property type="project" value="UniProtKB-UniRule"/>
</dbReference>
<evidence type="ECO:0000256" key="3">
    <source>
        <dbReference type="ARBA" id="ARBA00022741"/>
    </source>
</evidence>
<dbReference type="InterPro" id="IPR011763">
    <property type="entry name" value="COA_CT_C"/>
</dbReference>
<dbReference type="InterPro" id="IPR005479">
    <property type="entry name" value="CPAse_ATP-bd"/>
</dbReference>
<dbReference type="SUPFAM" id="SSF51230">
    <property type="entry name" value="Single hybrid motif"/>
    <property type="match status" value="1"/>
</dbReference>
<dbReference type="Gene3D" id="2.40.50.100">
    <property type="match status" value="1"/>
</dbReference>
<keyword evidence="5" id="KW-0092">Biotin</keyword>
<dbReference type="InterPro" id="IPR000089">
    <property type="entry name" value="Biotin_lipoyl"/>
</dbReference>
<name>A0A2M9ZDQ9_9LEPT</name>
<dbReference type="InterPro" id="IPR013815">
    <property type="entry name" value="ATP_grasp_subdomain_1"/>
</dbReference>
<proteinExistence type="predicted"/>
<reference evidence="11 12" key="1">
    <citation type="submission" date="2017-07" db="EMBL/GenBank/DDBJ databases">
        <title>Leptospira spp. isolated from tropical soils.</title>
        <authorList>
            <person name="Thibeaux R."/>
            <person name="Iraola G."/>
            <person name="Ferres I."/>
            <person name="Bierque E."/>
            <person name="Girault D."/>
            <person name="Soupe-Gilbert M.-E."/>
            <person name="Picardeau M."/>
            <person name="Goarant C."/>
        </authorList>
    </citation>
    <scope>NUCLEOTIDE SEQUENCE [LARGE SCALE GENOMIC DNA]</scope>
    <source>
        <strain evidence="11 12">FH2-C-A2</strain>
    </source>
</reference>
<dbReference type="EMBL" id="NPDT01000002">
    <property type="protein sequence ID" value="PJZ66492.1"/>
    <property type="molecule type" value="Genomic_DNA"/>
</dbReference>
<protein>
    <submittedName>
        <fullName evidence="11">Carbamoyl-phosphate synthase large subunit</fullName>
    </submittedName>
</protein>
<feature type="domain" description="Lipoyl-binding" evidence="7">
    <location>
        <begin position="481"/>
        <end position="559"/>
    </location>
</feature>
<feature type="domain" description="ATP-grasp" evidence="8">
    <location>
        <begin position="120"/>
        <end position="317"/>
    </location>
</feature>
<dbReference type="Pfam" id="PF00364">
    <property type="entry name" value="Biotin_lipoyl"/>
    <property type="match status" value="1"/>
</dbReference>
<dbReference type="InterPro" id="IPR011764">
    <property type="entry name" value="Biotin_carboxylation_dom"/>
</dbReference>
<dbReference type="InterPro" id="IPR011761">
    <property type="entry name" value="ATP-grasp"/>
</dbReference>
<feature type="domain" description="Biotin carboxylation" evidence="9">
    <location>
        <begin position="2"/>
        <end position="454"/>
    </location>
</feature>
<keyword evidence="2" id="KW-0436">Ligase</keyword>
<comment type="cofactor">
    <cofactor evidence="1">
        <name>biotin</name>
        <dbReference type="ChEBI" id="CHEBI:57586"/>
    </cofactor>
</comment>
<dbReference type="SUPFAM" id="SSF52096">
    <property type="entry name" value="ClpP/crotonase"/>
    <property type="match status" value="2"/>
</dbReference>
<dbReference type="Gene3D" id="3.30.470.20">
    <property type="entry name" value="ATP-grasp fold, B domain"/>
    <property type="match status" value="1"/>
</dbReference>
<evidence type="ECO:0000256" key="4">
    <source>
        <dbReference type="ARBA" id="ARBA00022840"/>
    </source>
</evidence>
<dbReference type="RefSeq" id="WP_100758661.1">
    <property type="nucleotide sequence ID" value="NZ_NPDT01000002.1"/>
</dbReference>
<evidence type="ECO:0000256" key="1">
    <source>
        <dbReference type="ARBA" id="ARBA00001953"/>
    </source>
</evidence>
<evidence type="ECO:0000259" key="9">
    <source>
        <dbReference type="PROSITE" id="PS50979"/>
    </source>
</evidence>
<dbReference type="PANTHER" id="PTHR48095:SF5">
    <property type="entry name" value="BLL7292 PROTEIN"/>
    <property type="match status" value="1"/>
</dbReference>
<dbReference type="Gene3D" id="3.90.226.10">
    <property type="entry name" value="2-enoyl-CoA Hydratase, Chain A, domain 1"/>
    <property type="match status" value="2"/>
</dbReference>